<feature type="active site" description="Proton donor" evidence="1">
    <location>
        <position position="77"/>
    </location>
</feature>
<comment type="cofactor">
    <cofactor evidence="3">
        <name>Zn(2+)</name>
        <dbReference type="ChEBI" id="CHEBI:29105"/>
    </cofactor>
    <text evidence="3">Binds 2 Zn(2+) ions per subunit. One is catalytic and the other provides a structural contribution.</text>
</comment>
<evidence type="ECO:0000256" key="2">
    <source>
        <dbReference type="PIRSR" id="PIRSR001359-2"/>
    </source>
</evidence>
<dbReference type="PIRSF" id="PIRSF001359">
    <property type="entry name" value="F_bP_aldolase_II"/>
    <property type="match status" value="1"/>
</dbReference>
<dbReference type="RefSeq" id="WP_251947975.1">
    <property type="nucleotide sequence ID" value="NZ_JAMRYM010000116.1"/>
</dbReference>
<feature type="binding site" evidence="3">
    <location>
        <position position="199"/>
    </location>
    <ligand>
        <name>Zn(2+)</name>
        <dbReference type="ChEBI" id="CHEBI:29105"/>
        <label>1</label>
        <note>catalytic</note>
    </ligand>
</feature>
<feature type="binding site" evidence="2">
    <location>
        <begin position="200"/>
        <end position="202"/>
    </location>
    <ligand>
        <name>dihydroxyacetone phosphate</name>
        <dbReference type="ChEBI" id="CHEBI:57642"/>
    </ligand>
</feature>
<dbReference type="SUPFAM" id="SSF51569">
    <property type="entry name" value="Aldolase"/>
    <property type="match status" value="1"/>
</dbReference>
<dbReference type="InterPro" id="IPR013785">
    <property type="entry name" value="Aldolase_TIM"/>
</dbReference>
<feature type="binding site" evidence="3">
    <location>
        <position position="78"/>
    </location>
    <ligand>
        <name>Zn(2+)</name>
        <dbReference type="ChEBI" id="CHEBI:29105"/>
        <label>1</label>
        <note>catalytic</note>
    </ligand>
</feature>
<dbReference type="InterPro" id="IPR050246">
    <property type="entry name" value="Class_II_FBP_aldolase"/>
</dbReference>
<evidence type="ECO:0000313" key="5">
    <source>
        <dbReference type="Proteomes" id="UP001155240"/>
    </source>
</evidence>
<protein>
    <submittedName>
        <fullName evidence="4">Class II fructose-bisphosphate aldolase</fullName>
    </submittedName>
</protein>
<feature type="binding site" evidence="3">
    <location>
        <position position="99"/>
    </location>
    <ligand>
        <name>Zn(2+)</name>
        <dbReference type="ChEBI" id="CHEBI:29105"/>
        <label>2</label>
    </ligand>
</feature>
<evidence type="ECO:0000256" key="3">
    <source>
        <dbReference type="PIRSR" id="PIRSR001359-3"/>
    </source>
</evidence>
<comment type="caution">
    <text evidence="4">The sequence shown here is derived from an EMBL/GenBank/DDBJ whole genome shotgun (WGS) entry which is preliminary data.</text>
</comment>
<evidence type="ECO:0000313" key="4">
    <source>
        <dbReference type="EMBL" id="MCM6764161.1"/>
    </source>
</evidence>
<dbReference type="GO" id="GO:0008270">
    <property type="term" value="F:zinc ion binding"/>
    <property type="evidence" value="ECO:0007669"/>
    <property type="project" value="InterPro"/>
</dbReference>
<dbReference type="Proteomes" id="UP001155240">
    <property type="component" value="Unassembled WGS sequence"/>
</dbReference>
<feature type="binding site" evidence="2">
    <location>
        <begin position="221"/>
        <end position="224"/>
    </location>
    <ligand>
        <name>dihydroxyacetone phosphate</name>
        <dbReference type="ChEBI" id="CHEBI:57642"/>
    </ligand>
</feature>
<evidence type="ECO:0000256" key="1">
    <source>
        <dbReference type="PIRSR" id="PIRSR001359-1"/>
    </source>
</evidence>
<dbReference type="EMBL" id="JAMRYM010000116">
    <property type="protein sequence ID" value="MCM6764161.1"/>
    <property type="molecule type" value="Genomic_DNA"/>
</dbReference>
<dbReference type="GO" id="GO:0005975">
    <property type="term" value="P:carbohydrate metabolic process"/>
    <property type="evidence" value="ECO:0007669"/>
    <property type="project" value="InterPro"/>
</dbReference>
<keyword evidence="3" id="KW-0862">Zinc</keyword>
<accession>A0A9X2E4D4</accession>
<keyword evidence="5" id="KW-1185">Reference proteome</keyword>
<sequence>MDDLIRERQAAGGAVGALTCYDFSTALAVVDAAEELGRGVILLVTPKSAADRHGPRFLAALRALADGAAVPVSVQLDHATDLALILRSVEAGADAVLADGSALTFEENAAFTAEAVRGSGVVVEAELGALAGDEDRALASLPSARTDAALVAPFLAASGAHVLATSVGNVHGTYAAEPELDWPLIDAIRAASGVPLSLHGASGIPEADLRRAIGAGLGKININTELRAAVLAAAAAQLPASRSAGDDVLTLERVWRGRATEFAREAMLRLDSAA</sequence>
<feature type="binding site" evidence="2">
    <location>
        <position position="172"/>
    </location>
    <ligand>
        <name>dihydroxyacetone phosphate</name>
        <dbReference type="ChEBI" id="CHEBI:57642"/>
    </ligand>
</feature>
<gene>
    <name evidence="4" type="ORF">NB037_17235</name>
</gene>
<dbReference type="AlphaFoldDB" id="A0A9X2E4D4"/>
<dbReference type="PANTHER" id="PTHR30304:SF0">
    <property type="entry name" value="D-TAGATOSE-1,6-BISPHOSPHATE ALDOLASE SUBUNIT GATY-RELATED"/>
    <property type="match status" value="1"/>
</dbReference>
<dbReference type="Gene3D" id="3.20.20.70">
    <property type="entry name" value="Aldolase class I"/>
    <property type="match status" value="1"/>
</dbReference>
<dbReference type="InterPro" id="IPR000771">
    <property type="entry name" value="FBA_II"/>
</dbReference>
<feature type="binding site" evidence="3">
    <location>
        <position position="171"/>
    </location>
    <ligand>
        <name>Zn(2+)</name>
        <dbReference type="ChEBI" id="CHEBI:29105"/>
        <label>1</label>
        <note>catalytic</note>
    </ligand>
</feature>
<dbReference type="PANTHER" id="PTHR30304">
    <property type="entry name" value="D-TAGATOSE-1,6-BISPHOSPHATE ALDOLASE"/>
    <property type="match status" value="1"/>
</dbReference>
<name>A0A9X2E4D4_9MICO</name>
<feature type="binding site" evidence="3">
    <location>
        <position position="126"/>
    </location>
    <ligand>
        <name>Zn(2+)</name>
        <dbReference type="ChEBI" id="CHEBI:29105"/>
        <label>2</label>
    </ligand>
</feature>
<reference evidence="4" key="1">
    <citation type="submission" date="2022-06" db="EMBL/GenBank/DDBJ databases">
        <title>Whole genome shotgun sequencing (WGS) of Rathayibacter sp. ZW T2_19, isolated from stored onions (Allium cepa).</title>
        <authorList>
            <person name="Stoll D.A."/>
            <person name="Huch M."/>
        </authorList>
    </citation>
    <scope>NUCLEOTIDE SEQUENCE</scope>
    <source>
        <strain evidence="4">ZW T2_19</strain>
    </source>
</reference>
<dbReference type="GO" id="GO:0016832">
    <property type="term" value="F:aldehyde-lyase activity"/>
    <property type="evidence" value="ECO:0007669"/>
    <property type="project" value="InterPro"/>
</dbReference>
<proteinExistence type="predicted"/>
<keyword evidence="3" id="KW-0479">Metal-binding</keyword>
<organism evidence="4 5">
    <name type="scientific">Rathayibacter rubneri</name>
    <dbReference type="NCBI Taxonomy" id="2950106"/>
    <lineage>
        <taxon>Bacteria</taxon>
        <taxon>Bacillati</taxon>
        <taxon>Actinomycetota</taxon>
        <taxon>Actinomycetes</taxon>
        <taxon>Micrococcales</taxon>
        <taxon>Microbacteriaceae</taxon>
        <taxon>Rathayibacter</taxon>
    </lineage>
</organism>
<dbReference type="Pfam" id="PF01116">
    <property type="entry name" value="F_bP_aldolase"/>
    <property type="match status" value="1"/>
</dbReference>